<accession>A0A517W0R8</accession>
<evidence type="ECO:0008006" key="4">
    <source>
        <dbReference type="Google" id="ProtNLM"/>
    </source>
</evidence>
<proteinExistence type="predicted"/>
<evidence type="ECO:0000256" key="1">
    <source>
        <dbReference type="SAM" id="MobiDB-lite"/>
    </source>
</evidence>
<evidence type="ECO:0000313" key="3">
    <source>
        <dbReference type="Proteomes" id="UP000318704"/>
    </source>
</evidence>
<evidence type="ECO:0000313" key="2">
    <source>
        <dbReference type="EMBL" id="QDT98848.1"/>
    </source>
</evidence>
<feature type="region of interest" description="Disordered" evidence="1">
    <location>
        <begin position="122"/>
        <end position="145"/>
    </location>
</feature>
<protein>
    <recommendedName>
        <fullName evidence="4">Nickel uptake substrate-specific transmembrane region</fullName>
    </recommendedName>
</protein>
<sequence>MFLTKGTLRRVLLVRISTMISFKRRTYALCFFLNLSFMMIGCGGDDSLPVYPTGGVVLYDGKPMVGGGAISFTPLSAQKGKMAGGIIKEDGTFVMSTYDEGDGSIAGEFRVVVYQTTVQEPETVAEDSDGTKTGKNFEPAPSEPIQTVDKKDRIPTLYSDAVKSPITVKIEPDGQNESLSIELKPM</sequence>
<dbReference type="EMBL" id="CP037920">
    <property type="protein sequence ID" value="QDT98848.1"/>
    <property type="molecule type" value="Genomic_DNA"/>
</dbReference>
<gene>
    <name evidence="2" type="ORF">V144x_43570</name>
</gene>
<dbReference type="AlphaFoldDB" id="A0A517W0R8"/>
<organism evidence="2 3">
    <name type="scientific">Gimesia aquarii</name>
    <dbReference type="NCBI Taxonomy" id="2527964"/>
    <lineage>
        <taxon>Bacteria</taxon>
        <taxon>Pseudomonadati</taxon>
        <taxon>Planctomycetota</taxon>
        <taxon>Planctomycetia</taxon>
        <taxon>Planctomycetales</taxon>
        <taxon>Planctomycetaceae</taxon>
        <taxon>Gimesia</taxon>
    </lineage>
</organism>
<dbReference type="KEGG" id="gaw:V144x_43570"/>
<name>A0A517W0R8_9PLAN</name>
<dbReference type="Proteomes" id="UP000318704">
    <property type="component" value="Chromosome"/>
</dbReference>
<reference evidence="2 3" key="1">
    <citation type="submission" date="2019-03" db="EMBL/GenBank/DDBJ databases">
        <title>Deep-cultivation of Planctomycetes and their phenomic and genomic characterization uncovers novel biology.</title>
        <authorList>
            <person name="Wiegand S."/>
            <person name="Jogler M."/>
            <person name="Boedeker C."/>
            <person name="Pinto D."/>
            <person name="Vollmers J."/>
            <person name="Rivas-Marin E."/>
            <person name="Kohn T."/>
            <person name="Peeters S.H."/>
            <person name="Heuer A."/>
            <person name="Rast P."/>
            <person name="Oberbeckmann S."/>
            <person name="Bunk B."/>
            <person name="Jeske O."/>
            <person name="Meyerdierks A."/>
            <person name="Storesund J.E."/>
            <person name="Kallscheuer N."/>
            <person name="Luecker S."/>
            <person name="Lage O.M."/>
            <person name="Pohl T."/>
            <person name="Merkel B.J."/>
            <person name="Hornburger P."/>
            <person name="Mueller R.-W."/>
            <person name="Bruemmer F."/>
            <person name="Labrenz M."/>
            <person name="Spormann A.M."/>
            <person name="Op den Camp H."/>
            <person name="Overmann J."/>
            <person name="Amann R."/>
            <person name="Jetten M.S.M."/>
            <person name="Mascher T."/>
            <person name="Medema M.H."/>
            <person name="Devos D.P."/>
            <person name="Kaster A.-K."/>
            <person name="Ovreas L."/>
            <person name="Rohde M."/>
            <person name="Galperin M.Y."/>
            <person name="Jogler C."/>
        </authorList>
    </citation>
    <scope>NUCLEOTIDE SEQUENCE [LARGE SCALE GENOMIC DNA]</scope>
    <source>
        <strain evidence="2 3">V144</strain>
    </source>
</reference>